<organism evidence="2 3">
    <name type="scientific">Ideonella alba</name>
    <dbReference type="NCBI Taxonomy" id="2824118"/>
    <lineage>
        <taxon>Bacteria</taxon>
        <taxon>Pseudomonadati</taxon>
        <taxon>Pseudomonadota</taxon>
        <taxon>Betaproteobacteria</taxon>
        <taxon>Burkholderiales</taxon>
        <taxon>Sphaerotilaceae</taxon>
        <taxon>Ideonella</taxon>
    </lineage>
</organism>
<sequence>MIRPALLAATLLALSTLAPAQAATRCANVDAVDTGTVMPDKFRIKGFRFKDRSGGVAPTVRDLTAANGQVLHGFSFDPRSLVITMPESHVAGMRVRMRLLLSPTEVVRVRALNDAGQTLTSELVHNEVVYDVILVPPATERIASVVLDGGEGQGVLGLTCSVAP</sequence>
<gene>
    <name evidence="2" type="ORF">KAK03_19680</name>
</gene>
<evidence type="ECO:0000313" key="2">
    <source>
        <dbReference type="EMBL" id="MBQ0932706.1"/>
    </source>
</evidence>
<dbReference type="RefSeq" id="WP_210856411.1">
    <property type="nucleotide sequence ID" value="NZ_JAGQDD010000018.1"/>
</dbReference>
<reference evidence="2 3" key="1">
    <citation type="submission" date="2021-04" db="EMBL/GenBank/DDBJ databases">
        <title>The genome sequence of Ideonella sp. 3Y2.</title>
        <authorList>
            <person name="Liu Y."/>
        </authorList>
    </citation>
    <scope>NUCLEOTIDE SEQUENCE [LARGE SCALE GENOMIC DNA]</scope>
    <source>
        <strain evidence="2 3">3Y2</strain>
    </source>
</reference>
<accession>A0A940YCM7</accession>
<dbReference type="Proteomes" id="UP000676246">
    <property type="component" value="Unassembled WGS sequence"/>
</dbReference>
<evidence type="ECO:0000313" key="3">
    <source>
        <dbReference type="Proteomes" id="UP000676246"/>
    </source>
</evidence>
<dbReference type="AlphaFoldDB" id="A0A940YCM7"/>
<dbReference type="EMBL" id="JAGQDD010000018">
    <property type="protein sequence ID" value="MBQ0932706.1"/>
    <property type="molecule type" value="Genomic_DNA"/>
</dbReference>
<keyword evidence="3" id="KW-1185">Reference proteome</keyword>
<protein>
    <submittedName>
        <fullName evidence="2">Uncharacterized protein</fullName>
    </submittedName>
</protein>
<feature type="chain" id="PRO_5037189645" evidence="1">
    <location>
        <begin position="23"/>
        <end position="164"/>
    </location>
</feature>
<name>A0A940YCM7_9BURK</name>
<keyword evidence="1" id="KW-0732">Signal</keyword>
<feature type="signal peptide" evidence="1">
    <location>
        <begin position="1"/>
        <end position="22"/>
    </location>
</feature>
<comment type="caution">
    <text evidence="2">The sequence shown here is derived from an EMBL/GenBank/DDBJ whole genome shotgun (WGS) entry which is preliminary data.</text>
</comment>
<evidence type="ECO:0000256" key="1">
    <source>
        <dbReference type="SAM" id="SignalP"/>
    </source>
</evidence>
<proteinExistence type="predicted"/>